<proteinExistence type="predicted"/>
<sequence>MTPKRLLWSVTGGADRLFHSPQLVLMSSKVSNAHMDKASQLTINSAVSPSGGCWRSYWIAVVLLLVSAVTMSAPVPTTPKWVNPCGVNPDQVLGSSESEIEIPPMKPHELFNNIALQALLAKEHADAVIAEFVMDAFRDPHFPTYSTDLHYDWLPHPSRPSPQDLDTLQIEGALRQSYETLQHYAVGLEQLVMDQILHGGDFLDHFRQLEGKLRQVLCELQLAMIEMKIKQNPDVQRIIMAHQYRDLDSKTARDLRDWIVLRDYIGALDFVSTIFSHFKTKAATS</sequence>
<protein>
    <submittedName>
        <fullName evidence="1">Uncharacterized protein</fullName>
    </submittedName>
</protein>
<dbReference type="Proteomes" id="UP000014500">
    <property type="component" value="Unassembled WGS sequence"/>
</dbReference>
<dbReference type="EMBL" id="JH430212">
    <property type="status" value="NOT_ANNOTATED_CDS"/>
    <property type="molecule type" value="Genomic_DNA"/>
</dbReference>
<accession>T1IIR0</accession>
<reference evidence="2" key="1">
    <citation type="submission" date="2011-05" db="EMBL/GenBank/DDBJ databases">
        <authorList>
            <person name="Richards S.R."/>
            <person name="Qu J."/>
            <person name="Jiang H."/>
            <person name="Jhangiani S.N."/>
            <person name="Agravi P."/>
            <person name="Goodspeed R."/>
            <person name="Gross S."/>
            <person name="Mandapat C."/>
            <person name="Jackson L."/>
            <person name="Mathew T."/>
            <person name="Pu L."/>
            <person name="Thornton R."/>
            <person name="Saada N."/>
            <person name="Wilczek-Boney K.B."/>
            <person name="Lee S."/>
            <person name="Kovar C."/>
            <person name="Wu Y."/>
            <person name="Scherer S.E."/>
            <person name="Worley K.C."/>
            <person name="Muzny D.M."/>
            <person name="Gibbs R."/>
        </authorList>
    </citation>
    <scope>NUCLEOTIDE SEQUENCE</scope>
    <source>
        <strain evidence="2">Brora</strain>
    </source>
</reference>
<dbReference type="OMA" id="PKWVNPC"/>
<dbReference type="HOGENOM" id="CLU_977680_0_0_1"/>
<evidence type="ECO:0000313" key="1">
    <source>
        <dbReference type="EnsemblMetazoa" id="SMAR000763-PA"/>
    </source>
</evidence>
<organism evidence="1 2">
    <name type="scientific">Strigamia maritima</name>
    <name type="common">European centipede</name>
    <name type="synonym">Geophilus maritimus</name>
    <dbReference type="NCBI Taxonomy" id="126957"/>
    <lineage>
        <taxon>Eukaryota</taxon>
        <taxon>Metazoa</taxon>
        <taxon>Ecdysozoa</taxon>
        <taxon>Arthropoda</taxon>
        <taxon>Myriapoda</taxon>
        <taxon>Chilopoda</taxon>
        <taxon>Pleurostigmophora</taxon>
        <taxon>Geophilomorpha</taxon>
        <taxon>Linotaeniidae</taxon>
        <taxon>Strigamia</taxon>
    </lineage>
</organism>
<dbReference type="EnsemblMetazoa" id="SMAR000763-RA">
    <property type="protein sequence ID" value="SMAR000763-PA"/>
    <property type="gene ID" value="SMAR000763"/>
</dbReference>
<dbReference type="PhylomeDB" id="T1IIR0"/>
<dbReference type="eggNOG" id="ENOG502S1SK">
    <property type="taxonomic scope" value="Eukaryota"/>
</dbReference>
<reference evidence="1" key="2">
    <citation type="submission" date="2015-02" db="UniProtKB">
        <authorList>
            <consortium name="EnsemblMetazoa"/>
        </authorList>
    </citation>
    <scope>IDENTIFICATION</scope>
</reference>
<keyword evidence="2" id="KW-1185">Reference proteome</keyword>
<dbReference type="AlphaFoldDB" id="T1IIR0"/>
<evidence type="ECO:0000313" key="2">
    <source>
        <dbReference type="Proteomes" id="UP000014500"/>
    </source>
</evidence>
<name>T1IIR0_STRMM</name>